<reference evidence="3" key="1">
    <citation type="journal article" date="2024" name="Algal Res.">
        <title>Biochemical, toxicological and genomic investigation of a high-biomass producing Limnothrix strain isolated from Italian shallow drinking water reservoir.</title>
        <authorList>
            <person name="Simonazzi M."/>
            <person name="Shishido T.K."/>
            <person name="Delbaje E."/>
            <person name="Wahlsten M."/>
            <person name="Fewer D.P."/>
            <person name="Sivonen K."/>
            <person name="Pezzolesi L."/>
            <person name="Pistocchi R."/>
        </authorList>
    </citation>
    <scope>NUCLEOTIDE SEQUENCE [LARGE SCALE GENOMIC DNA]</scope>
    <source>
        <strain evidence="3">LRLZ20PSL1</strain>
    </source>
</reference>
<feature type="transmembrane region" description="Helical" evidence="1">
    <location>
        <begin position="180"/>
        <end position="200"/>
    </location>
</feature>
<dbReference type="RefSeq" id="WP_099535235.1">
    <property type="nucleotide sequence ID" value="NZ_JAZAQF010000082.1"/>
</dbReference>
<dbReference type="PANTHER" id="PTHR43471:SF10">
    <property type="entry name" value="SLL1107 PROTEIN"/>
    <property type="match status" value="1"/>
</dbReference>
<gene>
    <name evidence="2" type="ORF">VPK24_14340</name>
</gene>
<evidence type="ECO:0000313" key="2">
    <source>
        <dbReference type="EMBL" id="MFG3818823.1"/>
    </source>
</evidence>
<feature type="transmembrane region" description="Helical" evidence="1">
    <location>
        <begin position="65"/>
        <end position="87"/>
    </location>
</feature>
<sequence length="272" mass="29658">MGQLTGWRAFLAGFSGQRIWAIAHNAFLEAWRAKIGYLLLVYAVALVLAIALVPLISAGDSAGKIVLDGCLAATSLLGLLVTILVGTRLIDREIERRTILLAIAKPLSRTEFMLGKHLGLSMLLAAWVTGATLVQTVGLWLWGRASFELSAMVLTALFAWLELVLIAAVTLLLGSFTSPLLAVVLTLAIYLMGHISRNLLTIGIQLQDPFMQRLTEILYLILPDLERFNLKNLAVYGLIPEGHLLIGDAVYGVLYAVLLLCGAIFAFSRREF</sequence>
<dbReference type="Pfam" id="PF12679">
    <property type="entry name" value="ABC2_membrane_2"/>
    <property type="match status" value="1"/>
</dbReference>
<evidence type="ECO:0000313" key="3">
    <source>
        <dbReference type="Proteomes" id="UP001604335"/>
    </source>
</evidence>
<keyword evidence="3" id="KW-1185">Reference proteome</keyword>
<dbReference type="PANTHER" id="PTHR43471">
    <property type="entry name" value="ABC TRANSPORTER PERMEASE"/>
    <property type="match status" value="1"/>
</dbReference>
<feature type="transmembrane region" description="Helical" evidence="1">
    <location>
        <begin position="118"/>
        <end position="143"/>
    </location>
</feature>
<organism evidence="2 3">
    <name type="scientific">Limnothrix redekei LRLZ20PSL1</name>
    <dbReference type="NCBI Taxonomy" id="3112953"/>
    <lineage>
        <taxon>Bacteria</taxon>
        <taxon>Bacillati</taxon>
        <taxon>Cyanobacteriota</taxon>
        <taxon>Cyanophyceae</taxon>
        <taxon>Pseudanabaenales</taxon>
        <taxon>Pseudanabaenaceae</taxon>
        <taxon>Limnothrix</taxon>
    </lineage>
</organism>
<dbReference type="EMBL" id="JAZAQF010000082">
    <property type="protein sequence ID" value="MFG3818823.1"/>
    <property type="molecule type" value="Genomic_DNA"/>
</dbReference>
<keyword evidence="1" id="KW-0472">Membrane</keyword>
<comment type="caution">
    <text evidence="2">The sequence shown here is derived from an EMBL/GenBank/DDBJ whole genome shotgun (WGS) entry which is preliminary data.</text>
</comment>
<proteinExistence type="predicted"/>
<evidence type="ECO:0000256" key="1">
    <source>
        <dbReference type="SAM" id="Phobius"/>
    </source>
</evidence>
<name>A0ABW7CFI0_9CYAN</name>
<keyword evidence="1" id="KW-1133">Transmembrane helix</keyword>
<protein>
    <submittedName>
        <fullName evidence="2">ABC transporter permease</fullName>
    </submittedName>
</protein>
<feature type="transmembrane region" description="Helical" evidence="1">
    <location>
        <begin position="35"/>
        <end position="59"/>
    </location>
</feature>
<dbReference type="Proteomes" id="UP001604335">
    <property type="component" value="Unassembled WGS sequence"/>
</dbReference>
<keyword evidence="1" id="KW-0812">Transmembrane</keyword>
<accession>A0ABW7CFI0</accession>
<feature type="transmembrane region" description="Helical" evidence="1">
    <location>
        <begin position="249"/>
        <end position="267"/>
    </location>
</feature>
<feature type="transmembrane region" description="Helical" evidence="1">
    <location>
        <begin position="149"/>
        <end position="173"/>
    </location>
</feature>